<feature type="chain" id="PRO_5045197858" description="Secretion system C-terminal sorting domain-containing protein" evidence="1">
    <location>
        <begin position="22"/>
        <end position="323"/>
    </location>
</feature>
<evidence type="ECO:0000313" key="3">
    <source>
        <dbReference type="EMBL" id="GGM84977.1"/>
    </source>
</evidence>
<dbReference type="Pfam" id="PF18962">
    <property type="entry name" value="Por_Secre_tail"/>
    <property type="match status" value="1"/>
</dbReference>
<dbReference type="RefSeq" id="WP_019944442.1">
    <property type="nucleotide sequence ID" value="NZ_BMLI01000001.1"/>
</dbReference>
<proteinExistence type="predicted"/>
<dbReference type="Proteomes" id="UP000632339">
    <property type="component" value="Unassembled WGS sequence"/>
</dbReference>
<organism evidence="3 4">
    <name type="scientific">Dyadobacter beijingensis</name>
    <dbReference type="NCBI Taxonomy" id="365489"/>
    <lineage>
        <taxon>Bacteria</taxon>
        <taxon>Pseudomonadati</taxon>
        <taxon>Bacteroidota</taxon>
        <taxon>Cytophagia</taxon>
        <taxon>Cytophagales</taxon>
        <taxon>Spirosomataceae</taxon>
        <taxon>Dyadobacter</taxon>
    </lineage>
</organism>
<keyword evidence="4" id="KW-1185">Reference proteome</keyword>
<evidence type="ECO:0000313" key="4">
    <source>
        <dbReference type="Proteomes" id="UP000632339"/>
    </source>
</evidence>
<sequence length="323" mass="35016">MMKRYLLFCQLALLPTLAAHAQFTAGTEGFFIAQDTQVFIDSLTLKPSADFTLTSQTLTISPTAIPGSPPSIARVYNLTTPVDFQGVAGFFYRASELNGNTESTLQLNHGNASFVSTTGSTVNTGQHYISNTLPLTNFTSLTAAQENALPVTLVAFQVKRVENATVLTWQTTEERNSDHFEILQSEDARSWTALGTVNAAKESNSRKDYTFRDAAERFGTQYYRLKMVDTDGTFAYSAIQSIRLASGGLISAYPNPVVDKLLIGSKEALASVKVTDLAGRSILQVSKPVAGQEVSLKSYPAGTYLVKVETAAGKTQVIKIIKQ</sequence>
<feature type="domain" description="Secretion system C-terminal sorting" evidence="2">
    <location>
        <begin position="253"/>
        <end position="320"/>
    </location>
</feature>
<comment type="caution">
    <text evidence="3">The sequence shown here is derived from an EMBL/GenBank/DDBJ whole genome shotgun (WGS) entry which is preliminary data.</text>
</comment>
<dbReference type="InterPro" id="IPR026444">
    <property type="entry name" value="Secre_tail"/>
</dbReference>
<dbReference type="InterPro" id="IPR013783">
    <property type="entry name" value="Ig-like_fold"/>
</dbReference>
<evidence type="ECO:0000256" key="1">
    <source>
        <dbReference type="SAM" id="SignalP"/>
    </source>
</evidence>
<dbReference type="Gene3D" id="2.60.40.10">
    <property type="entry name" value="Immunoglobulins"/>
    <property type="match status" value="1"/>
</dbReference>
<accession>A0ABQ2HM44</accession>
<dbReference type="EMBL" id="BMLI01000001">
    <property type="protein sequence ID" value="GGM84977.1"/>
    <property type="molecule type" value="Genomic_DNA"/>
</dbReference>
<dbReference type="NCBIfam" id="TIGR04183">
    <property type="entry name" value="Por_Secre_tail"/>
    <property type="match status" value="1"/>
</dbReference>
<keyword evidence="1" id="KW-0732">Signal</keyword>
<feature type="signal peptide" evidence="1">
    <location>
        <begin position="1"/>
        <end position="21"/>
    </location>
</feature>
<protein>
    <recommendedName>
        <fullName evidence="2">Secretion system C-terminal sorting domain-containing protein</fullName>
    </recommendedName>
</protein>
<evidence type="ECO:0000259" key="2">
    <source>
        <dbReference type="Pfam" id="PF18962"/>
    </source>
</evidence>
<reference evidence="4" key="1">
    <citation type="journal article" date="2019" name="Int. J. Syst. Evol. Microbiol.">
        <title>The Global Catalogue of Microorganisms (GCM) 10K type strain sequencing project: providing services to taxonomists for standard genome sequencing and annotation.</title>
        <authorList>
            <consortium name="The Broad Institute Genomics Platform"/>
            <consortium name="The Broad Institute Genome Sequencing Center for Infectious Disease"/>
            <person name="Wu L."/>
            <person name="Ma J."/>
        </authorList>
    </citation>
    <scope>NUCLEOTIDE SEQUENCE [LARGE SCALE GENOMIC DNA]</scope>
    <source>
        <strain evidence="4">CGMCC 1.6375</strain>
    </source>
</reference>
<gene>
    <name evidence="3" type="ORF">GCM10010967_16150</name>
</gene>
<name>A0ABQ2HM44_9BACT</name>